<dbReference type="InterPro" id="IPR011146">
    <property type="entry name" value="HIT-like"/>
</dbReference>
<evidence type="ECO:0000313" key="5">
    <source>
        <dbReference type="EMBL" id="TMQ62664.1"/>
    </source>
</evidence>
<dbReference type="PROSITE" id="PS51084">
    <property type="entry name" value="HIT_2"/>
    <property type="match status" value="1"/>
</dbReference>
<dbReference type="Pfam" id="PF01230">
    <property type="entry name" value="HIT"/>
    <property type="match status" value="1"/>
</dbReference>
<gene>
    <name evidence="5" type="ORF">E6K78_11380</name>
</gene>
<dbReference type="Proteomes" id="UP000316609">
    <property type="component" value="Unassembled WGS sequence"/>
</dbReference>
<dbReference type="InterPro" id="IPR036265">
    <property type="entry name" value="HIT-like_sf"/>
</dbReference>
<feature type="active site" description="Tele-AMP-histidine intermediate" evidence="1">
    <location>
        <position position="294"/>
    </location>
</feature>
<feature type="short sequence motif" description="Histidine triad motif" evidence="2 3">
    <location>
        <begin position="292"/>
        <end position="296"/>
    </location>
</feature>
<proteinExistence type="predicted"/>
<dbReference type="Pfam" id="PF07931">
    <property type="entry name" value="CPT"/>
    <property type="match status" value="1"/>
</dbReference>
<dbReference type="SUPFAM" id="SSF54197">
    <property type="entry name" value="HIT-like"/>
    <property type="match status" value="1"/>
</dbReference>
<evidence type="ECO:0000259" key="4">
    <source>
        <dbReference type="PROSITE" id="PS51084"/>
    </source>
</evidence>
<sequence>MSGRVVLLNGTPSSGKTTLAKALQEVLDPPHWYRSLDDFIKGYLPKHWDSARGPWSEAHRRVLFMNVLHGYLRSLRAMAQVGHPIISESVILPLTRDLYLDSLADLEVYLFGVRCPLAVAQERERARRDRQQGVPIELDVPEFDLAHSHGPYDAEVDTSMMSVAQCVSTLTSALERPPSAFLRLRAERVASDDARPCLFCEVVAGTRAAHVVLETPATTAFMDQLRQPPDPAHVLVIPKAHVENIYAVGPALGAELFEAHALVARAVKRAFAPDGITTWSSNERGANQEIPHFHLHVYPRRVGIPYPPLLAKPETPVADDALRLSAERLRRAIDELRD</sequence>
<evidence type="ECO:0000256" key="1">
    <source>
        <dbReference type="PIRSR" id="PIRSR601310-1"/>
    </source>
</evidence>
<feature type="domain" description="HIT" evidence="4">
    <location>
        <begin position="198"/>
        <end position="307"/>
    </location>
</feature>
<dbReference type="InterPro" id="IPR001310">
    <property type="entry name" value="Histidine_triad_HIT"/>
</dbReference>
<organism evidence="5 6">
    <name type="scientific">Eiseniibacteriota bacterium</name>
    <dbReference type="NCBI Taxonomy" id="2212470"/>
    <lineage>
        <taxon>Bacteria</taxon>
        <taxon>Candidatus Eiseniibacteriota</taxon>
    </lineage>
</organism>
<accession>A0A538TGC9</accession>
<dbReference type="PANTHER" id="PTHR46648">
    <property type="entry name" value="HIT FAMILY PROTEIN 1"/>
    <property type="match status" value="1"/>
</dbReference>
<evidence type="ECO:0000313" key="6">
    <source>
        <dbReference type="Proteomes" id="UP000316609"/>
    </source>
</evidence>
<dbReference type="SUPFAM" id="SSF52540">
    <property type="entry name" value="P-loop containing nucleoside triphosphate hydrolases"/>
    <property type="match status" value="1"/>
</dbReference>
<comment type="caution">
    <text evidence="5">The sequence shown here is derived from an EMBL/GenBank/DDBJ whole genome shotgun (WGS) entry which is preliminary data.</text>
</comment>
<dbReference type="InterPro" id="IPR027417">
    <property type="entry name" value="P-loop_NTPase"/>
</dbReference>
<dbReference type="AlphaFoldDB" id="A0A538TGC9"/>
<dbReference type="PANTHER" id="PTHR46648:SF1">
    <property type="entry name" value="ADENOSINE 5'-MONOPHOSPHORAMIDASE HNT1"/>
    <property type="match status" value="1"/>
</dbReference>
<protein>
    <submittedName>
        <fullName evidence="5">HIT domain-containing protein</fullName>
    </submittedName>
</protein>
<reference evidence="5 6" key="1">
    <citation type="journal article" date="2019" name="Nat. Microbiol.">
        <title>Mediterranean grassland soil C-N compound turnover is dependent on rainfall and depth, and is mediated by genomically divergent microorganisms.</title>
        <authorList>
            <person name="Diamond S."/>
            <person name="Andeer P.F."/>
            <person name="Li Z."/>
            <person name="Crits-Christoph A."/>
            <person name="Burstein D."/>
            <person name="Anantharaman K."/>
            <person name="Lane K.R."/>
            <person name="Thomas B.C."/>
            <person name="Pan C."/>
            <person name="Northen T.R."/>
            <person name="Banfield J.F."/>
        </authorList>
    </citation>
    <scope>NUCLEOTIDE SEQUENCE [LARGE SCALE GENOMIC DNA]</scope>
    <source>
        <strain evidence="5">WS_8</strain>
    </source>
</reference>
<dbReference type="GO" id="GO:0009117">
    <property type="term" value="P:nucleotide metabolic process"/>
    <property type="evidence" value="ECO:0007669"/>
    <property type="project" value="TreeGrafter"/>
</dbReference>
<name>A0A538TGC9_UNCEI</name>
<evidence type="ECO:0000256" key="2">
    <source>
        <dbReference type="PIRSR" id="PIRSR601310-3"/>
    </source>
</evidence>
<dbReference type="Gene3D" id="3.40.50.300">
    <property type="entry name" value="P-loop containing nucleotide triphosphate hydrolases"/>
    <property type="match status" value="1"/>
</dbReference>
<dbReference type="Gene3D" id="3.30.428.10">
    <property type="entry name" value="HIT-like"/>
    <property type="match status" value="1"/>
</dbReference>
<evidence type="ECO:0000256" key="3">
    <source>
        <dbReference type="PROSITE-ProRule" id="PRU00464"/>
    </source>
</evidence>
<dbReference type="GO" id="GO:0003824">
    <property type="term" value="F:catalytic activity"/>
    <property type="evidence" value="ECO:0007669"/>
    <property type="project" value="InterPro"/>
</dbReference>
<dbReference type="EMBL" id="VBOY01000126">
    <property type="protein sequence ID" value="TMQ62664.1"/>
    <property type="molecule type" value="Genomic_DNA"/>
</dbReference>